<keyword evidence="2 6" id="KW-0645">Protease</keyword>
<feature type="active site" evidence="5 6">
    <location>
        <position position="124"/>
    </location>
</feature>
<evidence type="ECO:0000256" key="1">
    <source>
        <dbReference type="ARBA" id="ARBA00007623"/>
    </source>
</evidence>
<feature type="active site" evidence="6">
    <location>
        <position position="369"/>
    </location>
</feature>
<evidence type="ECO:0000256" key="6">
    <source>
        <dbReference type="PROSITE-ProRule" id="PRU00239"/>
    </source>
</evidence>
<evidence type="ECO:0000256" key="3">
    <source>
        <dbReference type="ARBA" id="ARBA00022801"/>
    </source>
</evidence>
<dbReference type="InterPro" id="IPR001300">
    <property type="entry name" value="Peptidase_C2_calpain_cat"/>
</dbReference>
<dbReference type="GO" id="GO:0004198">
    <property type="term" value="F:calcium-dependent cysteine-type endopeptidase activity"/>
    <property type="evidence" value="ECO:0007669"/>
    <property type="project" value="InterPro"/>
</dbReference>
<organism evidence="10">
    <name type="scientific">Chromera velia CCMP2878</name>
    <dbReference type="NCBI Taxonomy" id="1169474"/>
    <lineage>
        <taxon>Eukaryota</taxon>
        <taxon>Sar</taxon>
        <taxon>Alveolata</taxon>
        <taxon>Colpodellida</taxon>
        <taxon>Chromeraceae</taxon>
        <taxon>Chromera</taxon>
    </lineage>
</organism>
<feature type="compositionally biased region" description="Basic residues" evidence="7">
    <location>
        <begin position="658"/>
        <end position="668"/>
    </location>
</feature>
<dbReference type="InterPro" id="IPR038765">
    <property type="entry name" value="Papain-like_cys_pep_sf"/>
</dbReference>
<dbReference type="Pfam" id="PF00648">
    <property type="entry name" value="Peptidase_C2"/>
    <property type="match status" value="1"/>
</dbReference>
<evidence type="ECO:0000259" key="9">
    <source>
        <dbReference type="PROSITE" id="PS50203"/>
    </source>
</evidence>
<gene>
    <name evidence="10" type="ORF">Cvel_25394</name>
</gene>
<keyword evidence="4 6" id="KW-0788">Thiol protease</keyword>
<dbReference type="InterPro" id="IPR022684">
    <property type="entry name" value="Calpain_cysteine_protease"/>
</dbReference>
<dbReference type="PROSITE" id="PS50203">
    <property type="entry name" value="CALPAIN_CAT"/>
    <property type="match status" value="1"/>
</dbReference>
<evidence type="ECO:0000313" key="10">
    <source>
        <dbReference type="EMBL" id="CEM40573.1"/>
    </source>
</evidence>
<feature type="chain" id="PRO_5005191275" description="Calpain catalytic domain-containing protein" evidence="8">
    <location>
        <begin position="19"/>
        <end position="668"/>
    </location>
</feature>
<accession>A0A0G4H9C2</accession>
<comment type="similarity">
    <text evidence="1">Belongs to the peptidase C2 family.</text>
</comment>
<keyword evidence="3 6" id="KW-0378">Hydrolase</keyword>
<feature type="compositionally biased region" description="Basic and acidic residues" evidence="7">
    <location>
        <begin position="607"/>
        <end position="623"/>
    </location>
</feature>
<feature type="region of interest" description="Disordered" evidence="7">
    <location>
        <begin position="602"/>
        <end position="668"/>
    </location>
</feature>
<evidence type="ECO:0000256" key="4">
    <source>
        <dbReference type="ARBA" id="ARBA00022807"/>
    </source>
</evidence>
<dbReference type="AlphaFoldDB" id="A0A0G4H9C2"/>
<dbReference type="SUPFAM" id="SSF54001">
    <property type="entry name" value="Cysteine proteinases"/>
    <property type="match status" value="1"/>
</dbReference>
<dbReference type="SMART" id="SM00230">
    <property type="entry name" value="CysPc"/>
    <property type="match status" value="1"/>
</dbReference>
<reference evidence="10" key="1">
    <citation type="submission" date="2014-11" db="EMBL/GenBank/DDBJ databases">
        <authorList>
            <person name="Otto D Thomas"/>
            <person name="Naeem Raeece"/>
        </authorList>
    </citation>
    <scope>NUCLEOTIDE SEQUENCE</scope>
</reference>
<dbReference type="VEuPathDB" id="CryptoDB:Cvel_25394"/>
<sequence length="668" mass="74987">MLGFSIIFIFLLWVGVSAFRLSMFDRDRQRRGGVLSESSLEKVQTSLSASPEGGSALSGVLDLISDDQLEGFVKFEDPFFDNDPWFKCQKDEVLRHAIELPYCNGRLFDSARADYFRQCGFGNCGFHCALIALRRAGEDKVRDLIRETEVSGDGKYHVRLWNYMKEEWVEVEVDDRVPVHAPSGEIRRTLRPMNGPLWPVVIEKAAAKILGSWKAFSGIPVELAWAMLTGDMQFNWLQPKDGRGPIDPHIVSTERLAKGDYDKKWSKEHIYEPGMHRNWTHMRAGYTDELFDWVQWHIRNGMAVAIATPDGGIDNPGEEERRFMPTSMKAAQSAFRDEWVGKTRYLGFSEDAKSQEVIKAHQQGMEFQHYYAVIDAFRLTEEEHGVNELLLKVKNPHGTLAEGKMAAAPWGHASATEEWERFPRAREEFFEWGDVKRGVVFLRFSSAFGLSQQVFFLGGEGDFMSKEQAGGPPLTPISSDMIIFNLTSACNYQEQQDAIDAQLAAGSLEKDPYAPGERDFLKNYWNRTVPLVYAYEEEKAKRRRNLAEWSTSKDVILKESVEDVLHRVEGEETSLLSLIPPKVLGEEVTSAPALVPEGVLESAPAAQEEKEGAEGEEKDEGEKSSGAPVAGARGGGGGGKKRGRGRRSAVSRYSTTNTKKKHKAGRSN</sequence>
<evidence type="ECO:0000256" key="7">
    <source>
        <dbReference type="SAM" id="MobiDB-lite"/>
    </source>
</evidence>
<name>A0A0G4H9C2_9ALVE</name>
<dbReference type="EMBL" id="CDMZ01002063">
    <property type="protein sequence ID" value="CEM40573.1"/>
    <property type="molecule type" value="Genomic_DNA"/>
</dbReference>
<dbReference type="GO" id="GO:0006508">
    <property type="term" value="P:proteolysis"/>
    <property type="evidence" value="ECO:0007669"/>
    <property type="project" value="UniProtKB-KW"/>
</dbReference>
<dbReference type="PANTHER" id="PTHR10183:SF379">
    <property type="entry name" value="CALPAIN-5"/>
    <property type="match status" value="1"/>
</dbReference>
<evidence type="ECO:0000256" key="8">
    <source>
        <dbReference type="SAM" id="SignalP"/>
    </source>
</evidence>
<proteinExistence type="inferred from homology"/>
<evidence type="ECO:0000256" key="2">
    <source>
        <dbReference type="ARBA" id="ARBA00022670"/>
    </source>
</evidence>
<feature type="signal peptide" evidence="8">
    <location>
        <begin position="1"/>
        <end position="18"/>
    </location>
</feature>
<dbReference type="PANTHER" id="PTHR10183">
    <property type="entry name" value="CALPAIN"/>
    <property type="match status" value="1"/>
</dbReference>
<feature type="domain" description="Calpain catalytic" evidence="9">
    <location>
        <begin position="118"/>
        <end position="446"/>
    </location>
</feature>
<feature type="compositionally biased region" description="Basic residues" evidence="7">
    <location>
        <begin position="639"/>
        <end position="649"/>
    </location>
</feature>
<keyword evidence="8" id="KW-0732">Signal</keyword>
<protein>
    <recommendedName>
        <fullName evidence="9">Calpain catalytic domain-containing protein</fullName>
    </recommendedName>
</protein>
<feature type="active site" evidence="6">
    <location>
        <position position="395"/>
    </location>
</feature>
<evidence type="ECO:0000256" key="5">
    <source>
        <dbReference type="PIRSR" id="PIRSR622684-1"/>
    </source>
</evidence>